<accession>A0ABQ1EZZ8</accession>
<name>A0ABQ1EZZ8_9BACL</name>
<proteinExistence type="predicted"/>
<organism evidence="1 2">
    <name type="scientific">Paenibacillus marchantiophytorum</name>
    <dbReference type="NCBI Taxonomy" id="1619310"/>
    <lineage>
        <taxon>Bacteria</taxon>
        <taxon>Bacillati</taxon>
        <taxon>Bacillota</taxon>
        <taxon>Bacilli</taxon>
        <taxon>Bacillales</taxon>
        <taxon>Paenibacillaceae</taxon>
        <taxon>Paenibacillus</taxon>
    </lineage>
</organism>
<keyword evidence="2" id="KW-1185">Reference proteome</keyword>
<dbReference type="Proteomes" id="UP000615455">
    <property type="component" value="Unassembled WGS sequence"/>
</dbReference>
<evidence type="ECO:0000313" key="2">
    <source>
        <dbReference type="Proteomes" id="UP000615455"/>
    </source>
</evidence>
<protein>
    <submittedName>
        <fullName evidence="1">Uncharacterized protein</fullName>
    </submittedName>
</protein>
<comment type="caution">
    <text evidence="1">The sequence shown here is derived from an EMBL/GenBank/DDBJ whole genome shotgun (WGS) entry which is preliminary data.</text>
</comment>
<evidence type="ECO:0000313" key="1">
    <source>
        <dbReference type="EMBL" id="GFZ93781.1"/>
    </source>
</evidence>
<dbReference type="RefSeq" id="WP_229757784.1">
    <property type="nucleotide sequence ID" value="NZ_BMHE01000027.1"/>
</dbReference>
<sequence length="380" mass="43211">MNSETTLANSLVAKVQLGLPSAVAKLSAKMRFIDHIAPKLRKSGVIRPVRKMTPLSIRVSGIATAGKVIAAYGGMIYSAGAVRQDLYINEGSIYKTNLDSLVDIDEADDIDVVKKLKFIHITQMYDLLENMMNEEDLPQLVIVDTPLVLERADAPLELFHQLFSDYQTCKERIHTFWSSYKEKMYPYNPDGVRLVSISTKRFGSIFYGLSVLDGDHYILDEITKSEIHEEEDTFEKIKKVGVKKLLHGVLTRRSRTAAYEYSLLTNDNRLEPVSVRDLGLINFHFRAGMRTLPLLAEVIGKKEDWNTEMIDELASNLVSLVTIDQPQALPLPLWYADYALKPIKTGTIINYFKTQVREMVRSEEVEKVWKEEADLFEGDE</sequence>
<reference evidence="2" key="1">
    <citation type="journal article" date="2019" name="Int. J. Syst. Evol. Microbiol.">
        <title>The Global Catalogue of Microorganisms (GCM) 10K type strain sequencing project: providing services to taxonomists for standard genome sequencing and annotation.</title>
        <authorList>
            <consortium name="The Broad Institute Genomics Platform"/>
            <consortium name="The Broad Institute Genome Sequencing Center for Infectious Disease"/>
            <person name="Wu L."/>
            <person name="Ma J."/>
        </authorList>
    </citation>
    <scope>NUCLEOTIDE SEQUENCE [LARGE SCALE GENOMIC DNA]</scope>
    <source>
        <strain evidence="2">CGMCC 1.15043</strain>
    </source>
</reference>
<dbReference type="EMBL" id="BMHE01000027">
    <property type="protein sequence ID" value="GFZ93781.1"/>
    <property type="molecule type" value="Genomic_DNA"/>
</dbReference>
<gene>
    <name evidence="1" type="ORF">GCM10008018_45260</name>
</gene>